<keyword evidence="9" id="KW-1185">Reference proteome</keyword>
<dbReference type="GO" id="GO:0008270">
    <property type="term" value="F:zinc ion binding"/>
    <property type="evidence" value="ECO:0007669"/>
    <property type="project" value="UniProtKB-KW"/>
</dbReference>
<dbReference type="InterPro" id="IPR001965">
    <property type="entry name" value="Znf_PHD"/>
</dbReference>
<evidence type="ECO:0000256" key="5">
    <source>
        <dbReference type="PROSITE-ProRule" id="PRU00146"/>
    </source>
</evidence>
<dbReference type="Proteomes" id="UP001190700">
    <property type="component" value="Unassembled WGS sequence"/>
</dbReference>
<evidence type="ECO:0000259" key="7">
    <source>
        <dbReference type="PROSITE" id="PS50016"/>
    </source>
</evidence>
<evidence type="ECO:0000256" key="6">
    <source>
        <dbReference type="SAM" id="MobiDB-lite"/>
    </source>
</evidence>
<dbReference type="SMART" id="SM00249">
    <property type="entry name" value="PHD"/>
    <property type="match status" value="1"/>
</dbReference>
<evidence type="ECO:0000313" key="8">
    <source>
        <dbReference type="EMBL" id="KAK3234613.1"/>
    </source>
</evidence>
<protein>
    <recommendedName>
        <fullName evidence="7">PHD-type domain-containing protein</fullName>
    </recommendedName>
</protein>
<keyword evidence="3 5" id="KW-0863">Zinc-finger</keyword>
<evidence type="ECO:0000256" key="1">
    <source>
        <dbReference type="ARBA" id="ARBA00004123"/>
    </source>
</evidence>
<dbReference type="PROSITE" id="PS01359">
    <property type="entry name" value="ZF_PHD_1"/>
    <property type="match status" value="1"/>
</dbReference>
<gene>
    <name evidence="8" type="ORF">CYMTET_55164</name>
</gene>
<dbReference type="Pfam" id="PF00628">
    <property type="entry name" value="PHD"/>
    <property type="match status" value="1"/>
</dbReference>
<dbReference type="EMBL" id="LGRX02035483">
    <property type="protein sequence ID" value="KAK3234613.1"/>
    <property type="molecule type" value="Genomic_DNA"/>
</dbReference>
<dbReference type="InterPro" id="IPR019787">
    <property type="entry name" value="Znf_PHD-finger"/>
</dbReference>
<dbReference type="InterPro" id="IPR019786">
    <property type="entry name" value="Zinc_finger_PHD-type_CS"/>
</dbReference>
<evidence type="ECO:0000313" key="9">
    <source>
        <dbReference type="Proteomes" id="UP001190700"/>
    </source>
</evidence>
<keyword evidence="2" id="KW-0479">Metal-binding</keyword>
<feature type="region of interest" description="Disordered" evidence="6">
    <location>
        <begin position="729"/>
        <end position="800"/>
    </location>
</feature>
<evidence type="ECO:0000256" key="4">
    <source>
        <dbReference type="ARBA" id="ARBA00022833"/>
    </source>
</evidence>
<dbReference type="InterPro" id="IPR011011">
    <property type="entry name" value="Znf_FYVE_PHD"/>
</dbReference>
<organism evidence="8 9">
    <name type="scientific">Cymbomonas tetramitiformis</name>
    <dbReference type="NCBI Taxonomy" id="36881"/>
    <lineage>
        <taxon>Eukaryota</taxon>
        <taxon>Viridiplantae</taxon>
        <taxon>Chlorophyta</taxon>
        <taxon>Pyramimonadophyceae</taxon>
        <taxon>Pyramimonadales</taxon>
        <taxon>Pyramimonadaceae</taxon>
        <taxon>Cymbomonas</taxon>
    </lineage>
</organism>
<feature type="compositionally biased region" description="Low complexity" evidence="6">
    <location>
        <begin position="732"/>
        <end position="798"/>
    </location>
</feature>
<feature type="domain" description="PHD-type" evidence="7">
    <location>
        <begin position="317"/>
        <end position="369"/>
    </location>
</feature>
<dbReference type="PANTHER" id="PTHR45915">
    <property type="entry name" value="TRANSCRIPTION INTERMEDIARY FACTOR"/>
    <property type="match status" value="1"/>
</dbReference>
<dbReference type="Gene3D" id="3.30.40.10">
    <property type="entry name" value="Zinc/RING finger domain, C3HC4 (zinc finger)"/>
    <property type="match status" value="1"/>
</dbReference>
<keyword evidence="4" id="KW-0862">Zinc</keyword>
<dbReference type="GO" id="GO:0005634">
    <property type="term" value="C:nucleus"/>
    <property type="evidence" value="ECO:0007669"/>
    <property type="project" value="UniProtKB-SubCell"/>
</dbReference>
<accession>A0AAE0BDJ7</accession>
<comment type="subcellular location">
    <subcellularLocation>
        <location evidence="1">Nucleus</location>
    </subcellularLocation>
</comment>
<dbReference type="AlphaFoldDB" id="A0AAE0BDJ7"/>
<name>A0AAE0BDJ7_9CHLO</name>
<evidence type="ECO:0000256" key="2">
    <source>
        <dbReference type="ARBA" id="ARBA00022723"/>
    </source>
</evidence>
<dbReference type="GO" id="GO:0000785">
    <property type="term" value="C:chromatin"/>
    <property type="evidence" value="ECO:0007669"/>
    <property type="project" value="TreeGrafter"/>
</dbReference>
<reference evidence="8 9" key="1">
    <citation type="journal article" date="2015" name="Genome Biol. Evol.">
        <title>Comparative Genomics of a Bacterivorous Green Alga Reveals Evolutionary Causalities and Consequences of Phago-Mixotrophic Mode of Nutrition.</title>
        <authorList>
            <person name="Burns J.A."/>
            <person name="Paasch A."/>
            <person name="Narechania A."/>
            <person name="Kim E."/>
        </authorList>
    </citation>
    <scope>NUCLEOTIDE SEQUENCE [LARGE SCALE GENOMIC DNA]</scope>
    <source>
        <strain evidence="8 9">PLY_AMNH</strain>
    </source>
</reference>
<sequence>MSRFESASCEDMRRLVGAQVLIPEYCFNGTSNADTESVVRCRITDASLHAGNSSSRAPRALLSLRCADDKEIYTLPAWTLFTIEGNADVIRKKSKGCHFEDVHFYEHAARRNRVFADMCKACEVRTALVLDGSSANTAKSIKDFVPTIYQVNTDATTLLLLTMQGHVPVLPALTGRVERGSRGRGIAGVYEMLHRAIMRPSSLTKNALQAYRESDAMALDIYGVWKSPMYDDVLRHLSTRKPRPVKVLLLTYCVRNAVSCEPRISEDYTIVYNDRRGNMRWYVLVHKSVSQKCGSHGGGMLGAAQSITASSRAEEKDVACSVCGDTSSHEGDEMLLCDGCDSGHHLRCVRPALREVPEGDWFCVRCTCPSSLDVPTDLLRPLTSPAPEILRDLAPDFSAWRIRGLRTQCKQASPFSTGVTCLRRTAKKWSCQLRCSCCRIKIRPDLDVIVVQIGKPAATHVECVLKDAPDTLAKMYGKSYFLDFFALSQKQLTYARKQIKASRSTVADYMPQTRVRDRNIETLDCDHGGFSHLTRLECETLAASKGKGIKVFADDEAAMDEVGILGCTWIGWMDKYTYTFPYYEYQYKTWLEDCLNNNAICQCRDTTISCLPPPPPLTRRSSDFCESWESPLNAAECQAGAIELGYNFTLVADRGGISDDKDASALHGPAGCHYDPYCGVVFNTVYSGKSESDYLNCTDIGGLLQKDMVELTSRQMQCMCRYVYTSTPTQGPTTDAPTISPTTTPTTSPTDSPTVTPTLGPTGSPTTESPTETPTDSPITKTPTESPTTKNPTTQTPTVHQCLSGHTWAQQSYIEITTGDCTAHGYEIITDKDQCSEAVNDVLSISNAEARTKTDRFLQFVGAPAPGCSYELKQVKKKPTFVPEEQWSLARGTCTETDPCVCKQPPPDIVEVYTSHQGMFAMWKSVMTPYEESNDVSDLTMSTTVADHEQSWCGYKDAVAKWESTQKAYTALVAELSSAPRAQSIEYIKEPLSNTLFIATNPA</sequence>
<dbReference type="SUPFAM" id="SSF57903">
    <property type="entry name" value="FYVE/PHD zinc finger"/>
    <property type="match status" value="1"/>
</dbReference>
<comment type="caution">
    <text evidence="8">The sequence shown here is derived from an EMBL/GenBank/DDBJ whole genome shotgun (WGS) entry which is preliminary data.</text>
</comment>
<proteinExistence type="predicted"/>
<evidence type="ECO:0000256" key="3">
    <source>
        <dbReference type="ARBA" id="ARBA00022771"/>
    </source>
</evidence>
<dbReference type="PANTHER" id="PTHR45915:SF2">
    <property type="entry name" value="TOUTATIS, ISOFORM E"/>
    <property type="match status" value="1"/>
</dbReference>
<dbReference type="InterPro" id="IPR013083">
    <property type="entry name" value="Znf_RING/FYVE/PHD"/>
</dbReference>
<dbReference type="PROSITE" id="PS50016">
    <property type="entry name" value="ZF_PHD_2"/>
    <property type="match status" value="1"/>
</dbReference>